<keyword evidence="2" id="KW-1185">Reference proteome</keyword>
<sequence length="103" mass="11880">MAKKEKSKKSNLLYQRLTEALENGSKVRIEAEETYYGLPVTVTKDFVEIMVLVPPDEFDEEDDAFKQVTWLVRLSSIFAIAYPTEYWSTARLEKLLEVGSNQV</sequence>
<evidence type="ECO:0000313" key="1">
    <source>
        <dbReference type="EMBL" id="RQH38980.1"/>
    </source>
</evidence>
<comment type="caution">
    <text evidence="1">The sequence shown here is derived from an EMBL/GenBank/DDBJ whole genome shotgun (WGS) entry which is preliminary data.</text>
</comment>
<reference evidence="1 2" key="1">
    <citation type="journal article" date="2018" name="ACS Chem. Biol.">
        <title>Ketoreductase domain dysfunction expands chemodiversity: malyngamide biosynthesis in the cyanobacterium Okeania hirsuta.</title>
        <authorList>
            <person name="Moss N.A."/>
            <person name="Leao T."/>
            <person name="Rankin M."/>
            <person name="McCullough T.M."/>
            <person name="Qu P."/>
            <person name="Korobeynikov A."/>
            <person name="Smith J.L."/>
            <person name="Gerwick L."/>
            <person name="Gerwick W.H."/>
        </authorList>
    </citation>
    <scope>NUCLEOTIDE SEQUENCE [LARGE SCALE GENOMIC DNA]</scope>
    <source>
        <strain evidence="1 2">PAB10Feb10-1</strain>
    </source>
</reference>
<dbReference type="Proteomes" id="UP000269154">
    <property type="component" value="Unassembled WGS sequence"/>
</dbReference>
<dbReference type="AlphaFoldDB" id="A0A3N6RMB6"/>
<accession>A0A3N6RMB6</accession>
<name>A0A3N6RMB6_9CYAN</name>
<evidence type="ECO:0000313" key="2">
    <source>
        <dbReference type="Proteomes" id="UP000269154"/>
    </source>
</evidence>
<organism evidence="1 2">
    <name type="scientific">Okeania hirsuta</name>
    <dbReference type="NCBI Taxonomy" id="1458930"/>
    <lineage>
        <taxon>Bacteria</taxon>
        <taxon>Bacillati</taxon>
        <taxon>Cyanobacteriota</taxon>
        <taxon>Cyanophyceae</taxon>
        <taxon>Oscillatoriophycideae</taxon>
        <taxon>Oscillatoriales</taxon>
        <taxon>Microcoleaceae</taxon>
        <taxon>Okeania</taxon>
    </lineage>
</organism>
<dbReference type="OrthoDB" id="531553at2"/>
<gene>
    <name evidence="1" type="ORF">D5R40_17340</name>
</gene>
<dbReference type="RefSeq" id="WP_124147289.1">
    <property type="nucleotide sequence ID" value="NZ_CAWOKI010000252.1"/>
</dbReference>
<dbReference type="EMBL" id="RCBY01000098">
    <property type="protein sequence ID" value="RQH38980.1"/>
    <property type="molecule type" value="Genomic_DNA"/>
</dbReference>
<proteinExistence type="predicted"/>
<protein>
    <submittedName>
        <fullName evidence="1">Uncharacterized protein</fullName>
    </submittedName>
</protein>